<evidence type="ECO:0000256" key="6">
    <source>
        <dbReference type="SAM" id="MobiDB-lite"/>
    </source>
</evidence>
<evidence type="ECO:0000256" key="3">
    <source>
        <dbReference type="ARBA" id="ARBA00022833"/>
    </source>
</evidence>
<evidence type="ECO:0000256" key="1">
    <source>
        <dbReference type="ARBA" id="ARBA00022723"/>
    </source>
</evidence>
<feature type="compositionally biased region" description="Low complexity" evidence="6">
    <location>
        <begin position="126"/>
        <end position="139"/>
    </location>
</feature>
<keyword evidence="2 5" id="KW-0863">Zinc-finger</keyword>
<proteinExistence type="predicted"/>
<name>A0A6P8YRF7_THRPL</name>
<dbReference type="KEGG" id="tpal:117644503"/>
<keyword evidence="1" id="KW-0479">Metal-binding</keyword>
<feature type="region of interest" description="Disordered" evidence="6">
    <location>
        <begin position="201"/>
        <end position="221"/>
    </location>
</feature>
<feature type="compositionally biased region" description="Polar residues" evidence="6">
    <location>
        <begin position="204"/>
        <end position="220"/>
    </location>
</feature>
<dbReference type="RefSeq" id="XP_034239920.1">
    <property type="nucleotide sequence ID" value="XM_034384029.1"/>
</dbReference>
<accession>A0A6P8YRF7</accession>
<organism evidence="9">
    <name type="scientific">Thrips palmi</name>
    <name type="common">Melon thrips</name>
    <dbReference type="NCBI Taxonomy" id="161013"/>
    <lineage>
        <taxon>Eukaryota</taxon>
        <taxon>Metazoa</taxon>
        <taxon>Ecdysozoa</taxon>
        <taxon>Arthropoda</taxon>
        <taxon>Hexapoda</taxon>
        <taxon>Insecta</taxon>
        <taxon>Pterygota</taxon>
        <taxon>Neoptera</taxon>
        <taxon>Paraneoptera</taxon>
        <taxon>Thysanoptera</taxon>
        <taxon>Terebrantia</taxon>
        <taxon>Thripoidea</taxon>
        <taxon>Thripidae</taxon>
        <taxon>Thrips</taxon>
    </lineage>
</organism>
<dbReference type="GeneID" id="117644503"/>
<evidence type="ECO:0000313" key="8">
    <source>
        <dbReference type="Proteomes" id="UP000515158"/>
    </source>
</evidence>
<dbReference type="GO" id="GO:0008270">
    <property type="term" value="F:zinc ion binding"/>
    <property type="evidence" value="ECO:0007669"/>
    <property type="project" value="UniProtKB-KW"/>
</dbReference>
<dbReference type="GO" id="GO:0003677">
    <property type="term" value="F:DNA binding"/>
    <property type="evidence" value="ECO:0007669"/>
    <property type="project" value="UniProtKB-UniRule"/>
</dbReference>
<keyword evidence="8" id="KW-1185">Reference proteome</keyword>
<sequence length="288" mass="33190">MVSCAIRHCRNTPYLRKIDPTKRHLRFFLIPKSKSTCELTAKRFKKRQDLWLQAINRPEITAEMIQKGKCYVCSDHFISGSPSNKYLEDSEDWIPTKNLHTTPEPVQAADENGSNANDVQNDEQESTFMDSSSSMLNSSGFHPLEESLTDMYDTCHENVSVEFQTPTSSTQKKTPTSATQRLQDRLTDCEVDTCHENVSVEFQRPTSSTQKETPTSATQRLQDRLTDCEVDIQELLAKNEKLEKENEDLKEELAALKERLYEEIMKRRKIERESSVKMSKLARQITTK</sequence>
<evidence type="ECO:0000256" key="4">
    <source>
        <dbReference type="ARBA" id="ARBA00023125"/>
    </source>
</evidence>
<dbReference type="OrthoDB" id="7791644at2759"/>
<reference evidence="9" key="1">
    <citation type="submission" date="2025-08" db="UniProtKB">
        <authorList>
            <consortium name="RefSeq"/>
        </authorList>
    </citation>
    <scope>IDENTIFICATION</scope>
    <source>
        <tissue evidence="9">Total insect</tissue>
    </source>
</reference>
<keyword evidence="3" id="KW-0862">Zinc</keyword>
<evidence type="ECO:0000259" key="7">
    <source>
        <dbReference type="PROSITE" id="PS50950"/>
    </source>
</evidence>
<dbReference type="SUPFAM" id="SSF57716">
    <property type="entry name" value="Glucocorticoid receptor-like (DNA-binding domain)"/>
    <property type="match status" value="1"/>
</dbReference>
<dbReference type="AlphaFoldDB" id="A0A6P8YRF7"/>
<evidence type="ECO:0000256" key="2">
    <source>
        <dbReference type="ARBA" id="ARBA00022771"/>
    </source>
</evidence>
<evidence type="ECO:0000256" key="5">
    <source>
        <dbReference type="PROSITE-ProRule" id="PRU00309"/>
    </source>
</evidence>
<evidence type="ECO:0000313" key="9">
    <source>
        <dbReference type="RefSeq" id="XP_034239920.1"/>
    </source>
</evidence>
<dbReference type="Pfam" id="PF05485">
    <property type="entry name" value="THAP"/>
    <property type="match status" value="1"/>
</dbReference>
<dbReference type="Proteomes" id="UP000515158">
    <property type="component" value="Unplaced"/>
</dbReference>
<dbReference type="PROSITE" id="PS50950">
    <property type="entry name" value="ZF_THAP"/>
    <property type="match status" value="1"/>
</dbReference>
<keyword evidence="4 5" id="KW-0238">DNA-binding</keyword>
<gene>
    <name evidence="9" type="primary">LOC117644503</name>
</gene>
<dbReference type="InParanoid" id="A0A6P8YRF7"/>
<dbReference type="InterPro" id="IPR006612">
    <property type="entry name" value="THAP_Znf"/>
</dbReference>
<feature type="region of interest" description="Disordered" evidence="6">
    <location>
        <begin position="99"/>
        <end position="142"/>
    </location>
</feature>
<dbReference type="SMART" id="SM00980">
    <property type="entry name" value="THAP"/>
    <property type="match status" value="1"/>
</dbReference>
<protein>
    <submittedName>
        <fullName evidence="9">Uncharacterized protein LOC117644503</fullName>
    </submittedName>
</protein>
<feature type="domain" description="THAP-type" evidence="7">
    <location>
        <begin position="1"/>
        <end position="98"/>
    </location>
</feature>